<dbReference type="Gene3D" id="1.10.10.10">
    <property type="entry name" value="Winged helix-like DNA-binding domain superfamily/Winged helix DNA-binding domain"/>
    <property type="match status" value="1"/>
</dbReference>
<feature type="domain" description="HTH lysR-type" evidence="5">
    <location>
        <begin position="4"/>
        <end position="62"/>
    </location>
</feature>
<dbReference type="EMBL" id="JAVDYI010000001">
    <property type="protein sequence ID" value="MDR7358738.1"/>
    <property type="molecule type" value="Genomic_DNA"/>
</dbReference>
<gene>
    <name evidence="6" type="ORF">J2S64_002429</name>
</gene>
<dbReference type="PROSITE" id="PS50931">
    <property type="entry name" value="HTH_LYSR"/>
    <property type="match status" value="1"/>
</dbReference>
<keyword evidence="7" id="KW-1185">Reference proteome</keyword>
<evidence type="ECO:0000313" key="7">
    <source>
        <dbReference type="Proteomes" id="UP001183817"/>
    </source>
</evidence>
<name>A0ABU2BLZ6_9MICC</name>
<accession>A0ABU2BLZ6</accession>
<reference evidence="6 7" key="1">
    <citation type="submission" date="2023-07" db="EMBL/GenBank/DDBJ databases">
        <title>Sequencing the genomes of 1000 actinobacteria strains.</title>
        <authorList>
            <person name="Klenk H.-P."/>
        </authorList>
    </citation>
    <scope>NUCLEOTIDE SEQUENCE [LARGE SCALE GENOMIC DNA]</scope>
    <source>
        <strain evidence="6 7">DSM 20167</strain>
    </source>
</reference>
<dbReference type="PANTHER" id="PTHR30346:SF0">
    <property type="entry name" value="HCA OPERON TRANSCRIPTIONAL ACTIVATOR HCAR"/>
    <property type="match status" value="1"/>
</dbReference>
<keyword evidence="2" id="KW-0805">Transcription regulation</keyword>
<comment type="similarity">
    <text evidence="1">Belongs to the LysR transcriptional regulatory family.</text>
</comment>
<dbReference type="InterPro" id="IPR036388">
    <property type="entry name" value="WH-like_DNA-bd_sf"/>
</dbReference>
<dbReference type="Gene3D" id="3.40.190.10">
    <property type="entry name" value="Periplasmic binding protein-like II"/>
    <property type="match status" value="2"/>
</dbReference>
<dbReference type="SUPFAM" id="SSF53850">
    <property type="entry name" value="Periplasmic binding protein-like II"/>
    <property type="match status" value="1"/>
</dbReference>
<dbReference type="InterPro" id="IPR036390">
    <property type="entry name" value="WH_DNA-bd_sf"/>
</dbReference>
<evidence type="ECO:0000313" key="6">
    <source>
        <dbReference type="EMBL" id="MDR7358738.1"/>
    </source>
</evidence>
<dbReference type="Pfam" id="PF03466">
    <property type="entry name" value="LysR_substrate"/>
    <property type="match status" value="1"/>
</dbReference>
<protein>
    <submittedName>
        <fullName evidence="6">DNA-binding transcriptional LysR family regulator</fullName>
    </submittedName>
</protein>
<dbReference type="RefSeq" id="WP_264268684.1">
    <property type="nucleotide sequence ID" value="NZ_BAAAWO010000001.1"/>
</dbReference>
<dbReference type="InterPro" id="IPR005119">
    <property type="entry name" value="LysR_subst-bd"/>
</dbReference>
<evidence type="ECO:0000256" key="2">
    <source>
        <dbReference type="ARBA" id="ARBA00023015"/>
    </source>
</evidence>
<dbReference type="Pfam" id="PF00126">
    <property type="entry name" value="HTH_1"/>
    <property type="match status" value="1"/>
</dbReference>
<sequence>MSEITLRQLEYFAAIAETQSVTNAARHCHVSQGAVSLALGQLEHALGVTLAMRQRGRGIALTPEGQEVATRARFIADQVERLRDAVSKAHTGLSGRLSIGVFTTLAVHVVPHLIDWFCARHPEVQLVFVEGSGPEIQEALFAGRTQLSIGYETQFGQDCTMEVLQEFHRKVAVSPSHPLAEYEEIGFAQLAQFPAAFLNLEPALQHTLAEFQRHGVTANVGWLLANVPSIHSIVGRGLAYSLLMQPTENSMEDRPLVFRSLSDETQANSLVAAVPTGVSRSAMVAEALAALHAQWK</sequence>
<keyword evidence="4" id="KW-0804">Transcription</keyword>
<comment type="caution">
    <text evidence="6">The sequence shown here is derived from an EMBL/GenBank/DDBJ whole genome shotgun (WGS) entry which is preliminary data.</text>
</comment>
<dbReference type="InterPro" id="IPR000847">
    <property type="entry name" value="LysR_HTH_N"/>
</dbReference>
<keyword evidence="3 6" id="KW-0238">DNA-binding</keyword>
<dbReference type="GO" id="GO:0003677">
    <property type="term" value="F:DNA binding"/>
    <property type="evidence" value="ECO:0007669"/>
    <property type="project" value="UniProtKB-KW"/>
</dbReference>
<organism evidence="6 7">
    <name type="scientific">Paeniglutamicibacter sulfureus</name>
    <dbReference type="NCBI Taxonomy" id="43666"/>
    <lineage>
        <taxon>Bacteria</taxon>
        <taxon>Bacillati</taxon>
        <taxon>Actinomycetota</taxon>
        <taxon>Actinomycetes</taxon>
        <taxon>Micrococcales</taxon>
        <taxon>Micrococcaceae</taxon>
        <taxon>Paeniglutamicibacter</taxon>
    </lineage>
</organism>
<evidence type="ECO:0000256" key="4">
    <source>
        <dbReference type="ARBA" id="ARBA00023163"/>
    </source>
</evidence>
<evidence type="ECO:0000259" key="5">
    <source>
        <dbReference type="PROSITE" id="PS50931"/>
    </source>
</evidence>
<dbReference type="PANTHER" id="PTHR30346">
    <property type="entry name" value="TRANSCRIPTIONAL DUAL REGULATOR HCAR-RELATED"/>
    <property type="match status" value="1"/>
</dbReference>
<proteinExistence type="inferred from homology"/>
<evidence type="ECO:0000256" key="3">
    <source>
        <dbReference type="ARBA" id="ARBA00023125"/>
    </source>
</evidence>
<dbReference type="Proteomes" id="UP001183817">
    <property type="component" value="Unassembled WGS sequence"/>
</dbReference>
<evidence type="ECO:0000256" key="1">
    <source>
        <dbReference type="ARBA" id="ARBA00009437"/>
    </source>
</evidence>
<dbReference type="SUPFAM" id="SSF46785">
    <property type="entry name" value="Winged helix' DNA-binding domain"/>
    <property type="match status" value="1"/>
</dbReference>